<protein>
    <submittedName>
        <fullName evidence="1">Uncharacterized protein</fullName>
    </submittedName>
</protein>
<dbReference type="Proteomes" id="UP000281549">
    <property type="component" value="Unassembled WGS sequence"/>
</dbReference>
<reference evidence="2" key="3">
    <citation type="submission" date="2018-08" db="EMBL/GenBank/DDBJ databases">
        <title>Leveraging single-cell genomics to expand the Fungal Tree of Life.</title>
        <authorList>
            <consortium name="DOE Joint Genome Institute"/>
            <person name="Ahrendt S.R."/>
            <person name="Quandt C.A."/>
            <person name="Ciobanu D."/>
            <person name="Clum A."/>
            <person name="Salamov A."/>
            <person name="Andreopoulos B."/>
            <person name="Cheng J.-F."/>
            <person name="Woyke T."/>
            <person name="Pelin A."/>
            <person name="Henrissat B."/>
            <person name="Reynolds N."/>
            <person name="Benny G.L."/>
            <person name="Smith M.E."/>
            <person name="James T.Y."/>
            <person name="Grigoriev I.V."/>
        </authorList>
    </citation>
    <scope>NUCLEOTIDE SEQUENCE</scope>
    <source>
        <strain evidence="2">CSF55</strain>
    </source>
</reference>
<evidence type="ECO:0000313" key="3">
    <source>
        <dbReference type="Proteomes" id="UP000030755"/>
    </source>
</evidence>
<dbReference type="EMBL" id="KE561245">
    <property type="protein sequence ID" value="EPZ31382.1"/>
    <property type="molecule type" value="Genomic_DNA"/>
</dbReference>
<evidence type="ECO:0000313" key="4">
    <source>
        <dbReference type="Proteomes" id="UP000281549"/>
    </source>
</evidence>
<gene>
    <name evidence="1" type="ORF">O9G_005824</name>
    <name evidence="2" type="ORF">ROZALSC1DRAFT_31210</name>
</gene>
<dbReference type="AlphaFoldDB" id="A0A075ANG3"/>
<reference evidence="4" key="2">
    <citation type="journal article" date="2018" name="Nat. Microbiol.">
        <title>Leveraging single-cell genomics to expand the fungal tree of life.</title>
        <authorList>
            <person name="Ahrendt S.R."/>
            <person name="Quandt C.A."/>
            <person name="Ciobanu D."/>
            <person name="Clum A."/>
            <person name="Salamov A."/>
            <person name="Andreopoulos B."/>
            <person name="Cheng J.F."/>
            <person name="Woyke T."/>
            <person name="Pelin A."/>
            <person name="Henrissat B."/>
            <person name="Reynolds N.K."/>
            <person name="Benny G.L."/>
            <person name="Smith M.E."/>
            <person name="James T.Y."/>
            <person name="Grigoriev I.V."/>
        </authorList>
    </citation>
    <scope>NUCLEOTIDE SEQUENCE [LARGE SCALE GENOMIC DNA]</scope>
    <source>
        <strain evidence="4">CSF55</strain>
    </source>
</reference>
<evidence type="ECO:0000313" key="2">
    <source>
        <dbReference type="EMBL" id="RKP16943.1"/>
    </source>
</evidence>
<accession>A0A075ANG3</accession>
<proteinExistence type="predicted"/>
<keyword evidence="3" id="KW-1185">Reference proteome</keyword>
<organism evidence="1 3">
    <name type="scientific">Rozella allomycis (strain CSF55)</name>
    <dbReference type="NCBI Taxonomy" id="988480"/>
    <lineage>
        <taxon>Eukaryota</taxon>
        <taxon>Fungi</taxon>
        <taxon>Fungi incertae sedis</taxon>
        <taxon>Cryptomycota</taxon>
        <taxon>Cryptomycota incertae sedis</taxon>
        <taxon>Rozella</taxon>
    </lineage>
</organism>
<reference evidence="1 3" key="1">
    <citation type="journal article" date="2013" name="Curr. Biol.">
        <title>Shared signatures of parasitism and phylogenomics unite Cryptomycota and microsporidia.</title>
        <authorList>
            <person name="James T.Y."/>
            <person name="Pelin A."/>
            <person name="Bonen L."/>
            <person name="Ahrendt S."/>
            <person name="Sain D."/>
            <person name="Corradi N."/>
            <person name="Stajich J.E."/>
        </authorList>
    </citation>
    <scope>NUCLEOTIDE SEQUENCE [LARGE SCALE GENOMIC DNA]</scope>
    <source>
        <strain evidence="1">CSF55</strain>
        <strain evidence="1">CSF55</strain>
    </source>
</reference>
<evidence type="ECO:0000313" key="1">
    <source>
        <dbReference type="EMBL" id="EPZ31382.1"/>
    </source>
</evidence>
<sequence length="339" mass="40021">MSQQQTVLQTLLQAELELRRLLRTEKNDKEIKSLSERCREIRIDILYEHNRDEKDEQKKKERIRAMRQLKAMNLLSKNSENKFIKSLSGEHREFFQLFCESWQVEIDNISFWIQEFENTKRLIRKKTYCKDEEISEHFAKWLNTDIDEQYFDKIDTHPDKLGIQITMSFHNFLDMHQDIITYGTDSNALPNELKVVVDEILCENTALNGVDHTNGLRVVEKSDAKWTTIGKMQSSVLEDVCNFVTVALKRVIYESASEYLCDTMIYSNFIDRAIVSLCEDNACSMFLAKNDEFKTQINLYFDNMVYQFKPKPDCIAGVSEELIFFLFEAKKIKNEQDEE</sequence>
<dbReference type="EMBL" id="ML006126">
    <property type="protein sequence ID" value="RKP16943.1"/>
    <property type="molecule type" value="Genomic_DNA"/>
</dbReference>
<dbReference type="HOGENOM" id="CLU_819287_0_0_1"/>
<dbReference type="Proteomes" id="UP000030755">
    <property type="component" value="Unassembled WGS sequence"/>
</dbReference>
<name>A0A075ANG3_ROZAC</name>